<evidence type="ECO:0000313" key="3">
    <source>
        <dbReference type="EMBL" id="ETX06177.1"/>
    </source>
</evidence>
<protein>
    <recommendedName>
        <fullName evidence="5">Glycosyltransferase subfamily 4-like N-terminal domain-containing protein</fullName>
    </recommendedName>
</protein>
<gene>
    <name evidence="3" type="ORF">ETSY2_18700</name>
</gene>
<proteinExistence type="predicted"/>
<organism evidence="3 4">
    <name type="scientific">Candidatus Entotheonella gemina</name>
    <dbReference type="NCBI Taxonomy" id="1429439"/>
    <lineage>
        <taxon>Bacteria</taxon>
        <taxon>Pseudomonadati</taxon>
        <taxon>Nitrospinota/Tectimicrobiota group</taxon>
        <taxon>Candidatus Tectimicrobiota</taxon>
        <taxon>Candidatus Entotheonellia</taxon>
        <taxon>Candidatus Entotheonellales</taxon>
        <taxon>Candidatus Entotheonellaceae</taxon>
        <taxon>Candidatus Entotheonella</taxon>
    </lineage>
</organism>
<dbReference type="InterPro" id="IPR001296">
    <property type="entry name" value="Glyco_trans_1"/>
</dbReference>
<evidence type="ECO:0000259" key="2">
    <source>
        <dbReference type="Pfam" id="PF13579"/>
    </source>
</evidence>
<sequence>MEVLVLAPQPFYQDRGTPIAVNMVLQALSERGAYVDLVTYHEGRDVHHERVTVHRIPRLPGTRNVRPGFSLKKLLCDAAMALTALRMACRKRYDVVHAVEESVFIALLFKWLFRWPYIYDMDSSLVQQMIEQKPFLGAVAGPLQFWEKLAVRHAHAVVPVCEALKETIATYKPNKVVVVQDVSLLPDTAEVTSEALSGSLKARLGVDGVLVMYVGNLEPYQGIGLLLESFALVRQQSDQAHLVIIGGERADIDTYREQARQLDIAACVHFLGPQPVSDLASYLAQADILVSPRIRGNNTPMKLYSYLHSGKALVATDLLTHTQVLNRHVSILTEPSPAAFAQGLLGLINNPERRLILGKAGKKLVEEEYSYTAFRTKLDGLYNWLTREFDRGSVPGT</sequence>
<dbReference type="Proteomes" id="UP000019140">
    <property type="component" value="Unassembled WGS sequence"/>
</dbReference>
<keyword evidence="4" id="KW-1185">Reference proteome</keyword>
<name>W4M974_9BACT</name>
<evidence type="ECO:0008006" key="5">
    <source>
        <dbReference type="Google" id="ProtNLM"/>
    </source>
</evidence>
<accession>W4M974</accession>
<dbReference type="Gene3D" id="3.40.50.2000">
    <property type="entry name" value="Glycogen Phosphorylase B"/>
    <property type="match status" value="2"/>
</dbReference>
<comment type="caution">
    <text evidence="3">The sequence shown here is derived from an EMBL/GenBank/DDBJ whole genome shotgun (WGS) entry which is preliminary data.</text>
</comment>
<dbReference type="AlphaFoldDB" id="W4M974"/>
<dbReference type="PATRIC" id="fig|1429439.4.peg.3168"/>
<dbReference type="Pfam" id="PF00534">
    <property type="entry name" value="Glycos_transf_1"/>
    <property type="match status" value="1"/>
</dbReference>
<dbReference type="EMBL" id="AZHX01000767">
    <property type="protein sequence ID" value="ETX06177.1"/>
    <property type="molecule type" value="Genomic_DNA"/>
</dbReference>
<dbReference type="SUPFAM" id="SSF53756">
    <property type="entry name" value="UDP-Glycosyltransferase/glycogen phosphorylase"/>
    <property type="match status" value="1"/>
</dbReference>
<feature type="domain" description="Glycosyltransferase subfamily 4-like N-terminal" evidence="2">
    <location>
        <begin position="18"/>
        <end position="179"/>
    </location>
</feature>
<dbReference type="InterPro" id="IPR028098">
    <property type="entry name" value="Glyco_trans_4-like_N"/>
</dbReference>
<dbReference type="GO" id="GO:0016757">
    <property type="term" value="F:glycosyltransferase activity"/>
    <property type="evidence" value="ECO:0007669"/>
    <property type="project" value="InterPro"/>
</dbReference>
<dbReference type="Pfam" id="PF13579">
    <property type="entry name" value="Glyco_trans_4_4"/>
    <property type="match status" value="1"/>
</dbReference>
<feature type="domain" description="Glycosyl transferase family 1" evidence="1">
    <location>
        <begin position="209"/>
        <end position="363"/>
    </location>
</feature>
<dbReference type="PANTHER" id="PTHR12526:SF639">
    <property type="entry name" value="GLYCOSYL TRANSFERASE GROUP 1"/>
    <property type="match status" value="1"/>
</dbReference>
<reference evidence="3 4" key="1">
    <citation type="journal article" date="2014" name="Nature">
        <title>An environmental bacterial taxon with a large and distinct metabolic repertoire.</title>
        <authorList>
            <person name="Wilson M.C."/>
            <person name="Mori T."/>
            <person name="Ruckert C."/>
            <person name="Uria A.R."/>
            <person name="Helf M.J."/>
            <person name="Takada K."/>
            <person name="Gernert C."/>
            <person name="Steffens U.A."/>
            <person name="Heycke N."/>
            <person name="Schmitt S."/>
            <person name="Rinke C."/>
            <person name="Helfrich E.J."/>
            <person name="Brachmann A.O."/>
            <person name="Gurgui C."/>
            <person name="Wakimoto T."/>
            <person name="Kracht M."/>
            <person name="Crusemann M."/>
            <person name="Hentschel U."/>
            <person name="Abe I."/>
            <person name="Matsunaga S."/>
            <person name="Kalinowski J."/>
            <person name="Takeyama H."/>
            <person name="Piel J."/>
        </authorList>
    </citation>
    <scope>NUCLEOTIDE SEQUENCE [LARGE SCALE GENOMIC DNA]</scope>
    <source>
        <strain evidence="4">TSY2</strain>
    </source>
</reference>
<evidence type="ECO:0000313" key="4">
    <source>
        <dbReference type="Proteomes" id="UP000019140"/>
    </source>
</evidence>
<evidence type="ECO:0000259" key="1">
    <source>
        <dbReference type="Pfam" id="PF00534"/>
    </source>
</evidence>
<dbReference type="PANTHER" id="PTHR12526">
    <property type="entry name" value="GLYCOSYLTRANSFERASE"/>
    <property type="match status" value="1"/>
</dbReference>
<dbReference type="HOGENOM" id="CLU_009583_2_2_7"/>